<evidence type="ECO:0000259" key="4">
    <source>
        <dbReference type="Pfam" id="PF25023"/>
    </source>
</evidence>
<feature type="chain" id="PRO_5031239535" description="Tox-REase-7 domain-containing protein" evidence="2">
    <location>
        <begin position="29"/>
        <end position="320"/>
    </location>
</feature>
<dbReference type="InterPro" id="IPR050708">
    <property type="entry name" value="T6SS_VgrG/RHS"/>
</dbReference>
<proteinExistence type="predicted"/>
<dbReference type="NCBIfam" id="TIGR03696">
    <property type="entry name" value="Rhs_assc_core"/>
    <property type="match status" value="1"/>
</dbReference>
<evidence type="ECO:0000256" key="1">
    <source>
        <dbReference type="ARBA" id="ARBA00022737"/>
    </source>
</evidence>
<dbReference type="AlphaFoldDB" id="A0A7X5U7V4"/>
<name>A0A7X5U7V4_9GAMM</name>
<dbReference type="Gene3D" id="2.180.10.10">
    <property type="entry name" value="RHS repeat-associated core"/>
    <property type="match status" value="1"/>
</dbReference>
<dbReference type="Pfam" id="PF15649">
    <property type="entry name" value="Tox-REase-7"/>
    <property type="match status" value="1"/>
</dbReference>
<keyword evidence="1" id="KW-0677">Repeat</keyword>
<dbReference type="EMBL" id="JAARLZ010000002">
    <property type="protein sequence ID" value="NII05395.1"/>
    <property type="molecule type" value="Genomic_DNA"/>
</dbReference>
<dbReference type="InterPro" id="IPR022385">
    <property type="entry name" value="Rhs_assc_core"/>
</dbReference>
<keyword evidence="6" id="KW-1185">Reference proteome</keyword>
<reference evidence="5 6" key="1">
    <citation type="submission" date="2020-03" db="EMBL/GenBank/DDBJ databases">
        <authorList>
            <person name="Lai Q."/>
        </authorList>
    </citation>
    <scope>NUCLEOTIDE SEQUENCE [LARGE SCALE GENOMIC DNA]</scope>
    <source>
        <strain evidence="5 6">CCUG 25036</strain>
    </source>
</reference>
<dbReference type="PANTHER" id="PTHR32305:SF15">
    <property type="entry name" value="PROTEIN RHSA-RELATED"/>
    <property type="match status" value="1"/>
</dbReference>
<feature type="domain" description="Teneurin-like YD-shell" evidence="4">
    <location>
        <begin position="36"/>
        <end position="130"/>
    </location>
</feature>
<evidence type="ECO:0000313" key="5">
    <source>
        <dbReference type="EMBL" id="NII05395.1"/>
    </source>
</evidence>
<comment type="caution">
    <text evidence="5">The sequence shown here is derived from an EMBL/GenBank/DDBJ whole genome shotgun (WGS) entry which is preliminary data.</text>
</comment>
<dbReference type="RefSeq" id="WP_166946509.1">
    <property type="nucleotide sequence ID" value="NZ_JAARLZ010000002.1"/>
</dbReference>
<accession>A0A7X5U7V4</accession>
<evidence type="ECO:0000256" key="2">
    <source>
        <dbReference type="SAM" id="SignalP"/>
    </source>
</evidence>
<protein>
    <recommendedName>
        <fullName evidence="7">Tox-REase-7 domain-containing protein</fullName>
    </recommendedName>
</protein>
<feature type="signal peptide" evidence="2">
    <location>
        <begin position="1"/>
        <end position="28"/>
    </location>
</feature>
<dbReference type="PANTHER" id="PTHR32305">
    <property type="match status" value="1"/>
</dbReference>
<keyword evidence="2" id="KW-0732">Signal</keyword>
<evidence type="ECO:0000313" key="6">
    <source>
        <dbReference type="Proteomes" id="UP000490980"/>
    </source>
</evidence>
<organism evidence="5 6">
    <name type="scientific">Luteibacter anthropi</name>
    <dbReference type="NCBI Taxonomy" id="564369"/>
    <lineage>
        <taxon>Bacteria</taxon>
        <taxon>Pseudomonadati</taxon>
        <taxon>Pseudomonadota</taxon>
        <taxon>Gammaproteobacteria</taxon>
        <taxon>Lysobacterales</taxon>
        <taxon>Rhodanobacteraceae</taxon>
        <taxon>Luteibacter</taxon>
    </lineage>
</organism>
<gene>
    <name evidence="5" type="ORF">HBF25_03205</name>
</gene>
<sequence length="320" mass="33937">MKHRTLVRDLFRFVVMVLALGWGLAASAAGAETVTYYYTSPQGTVLATADAAGNLLTTTDYRPYGAQALGSPAPGPGYTGHVGDPDSGLVYMQARYYEPAVGRFLSTDPAGAGPGDILAFNSFAYAHNNPVGNVDPDGRQTVPGSINWQAPGMMEAWKTTGRNVTLPVLLDTVVPGGGLINCASQGCSGGEWAMAALPMVGEVRGAGRVAIAGERMAQAAAKGARGEAAVKETYNIGERLRFEINGSRRISDGFRQDVSISEIKNVSLQGLTSQIKDYMQFAQKSDLRFDLYTNESTKLSAPLQQAVDAGAINHIRVPMQ</sequence>
<evidence type="ECO:0000259" key="3">
    <source>
        <dbReference type="Pfam" id="PF15649"/>
    </source>
</evidence>
<dbReference type="InterPro" id="IPR056823">
    <property type="entry name" value="TEN-like_YD-shell"/>
</dbReference>
<dbReference type="Proteomes" id="UP000490980">
    <property type="component" value="Unassembled WGS sequence"/>
</dbReference>
<dbReference type="InterPro" id="IPR028903">
    <property type="entry name" value="Tox-REase-7_dom"/>
</dbReference>
<dbReference type="Pfam" id="PF25023">
    <property type="entry name" value="TEN_YD-shell"/>
    <property type="match status" value="1"/>
</dbReference>
<evidence type="ECO:0008006" key="7">
    <source>
        <dbReference type="Google" id="ProtNLM"/>
    </source>
</evidence>
<feature type="domain" description="Tox-REase-7" evidence="3">
    <location>
        <begin position="223"/>
        <end position="303"/>
    </location>
</feature>